<dbReference type="CDD" id="cd17929">
    <property type="entry name" value="DEXHc_priA"/>
    <property type="match status" value="1"/>
</dbReference>
<dbReference type="SMART" id="SM00487">
    <property type="entry name" value="DEXDc"/>
    <property type="match status" value="1"/>
</dbReference>
<dbReference type="Gene3D" id="3.40.1440.60">
    <property type="entry name" value="PriA, 3(prime) DNA-binding domain"/>
    <property type="match status" value="1"/>
</dbReference>
<dbReference type="SUPFAM" id="SSF52540">
    <property type="entry name" value="P-loop containing nucleoside triphosphate hydrolases"/>
    <property type="match status" value="2"/>
</dbReference>
<name>A0ABW4ZQG2_9SPHI</name>
<dbReference type="SUPFAM" id="SSF46785">
    <property type="entry name" value="Winged helix' DNA-binding domain"/>
    <property type="match status" value="1"/>
</dbReference>
<dbReference type="RefSeq" id="WP_255901681.1">
    <property type="nucleotide sequence ID" value="NZ_JAFMZO010000002.1"/>
</dbReference>
<feature type="binding site" evidence="11">
    <location>
        <position position="562"/>
    </location>
    <ligand>
        <name>Zn(2+)</name>
        <dbReference type="ChEBI" id="CHEBI:29105"/>
        <label>2</label>
    </ligand>
</feature>
<dbReference type="InterPro" id="IPR005259">
    <property type="entry name" value="PriA"/>
</dbReference>
<proteinExistence type="inferred from homology"/>
<comment type="catalytic activity">
    <reaction evidence="11">
        <text>Couples ATP hydrolysis with the unwinding of duplex DNA by translocating in the 3'-5' direction.</text>
        <dbReference type="EC" id="5.6.2.4"/>
    </reaction>
</comment>
<comment type="function">
    <text evidence="11">Initiates the restart of stalled replication forks, which reloads the replicative helicase on sites other than the origin of replication. Recognizes and binds to abandoned replication forks and remodels them to uncover a helicase loading site. Promotes assembly of the primosome at these replication forks.</text>
</comment>
<feature type="binding site" evidence="11">
    <location>
        <position position="535"/>
    </location>
    <ligand>
        <name>Zn(2+)</name>
        <dbReference type="ChEBI" id="CHEBI:29105"/>
        <label>1</label>
    </ligand>
</feature>
<dbReference type="CDD" id="cd18804">
    <property type="entry name" value="SF2_C_priA"/>
    <property type="match status" value="1"/>
</dbReference>
<dbReference type="HAMAP" id="MF_00983">
    <property type="entry name" value="PriA"/>
    <property type="match status" value="1"/>
</dbReference>
<dbReference type="InterPro" id="IPR036390">
    <property type="entry name" value="WH_DNA-bd_sf"/>
</dbReference>
<comment type="catalytic activity">
    <reaction evidence="11">
        <text>ATP + H2O = ADP + phosphate + H(+)</text>
        <dbReference type="Rhea" id="RHEA:13065"/>
        <dbReference type="ChEBI" id="CHEBI:15377"/>
        <dbReference type="ChEBI" id="CHEBI:15378"/>
        <dbReference type="ChEBI" id="CHEBI:30616"/>
        <dbReference type="ChEBI" id="CHEBI:43474"/>
        <dbReference type="ChEBI" id="CHEBI:456216"/>
        <dbReference type="EC" id="5.6.2.4"/>
    </reaction>
</comment>
<evidence type="ECO:0000256" key="4">
    <source>
        <dbReference type="ARBA" id="ARBA00022741"/>
    </source>
</evidence>
<dbReference type="NCBIfam" id="TIGR00595">
    <property type="entry name" value="priA"/>
    <property type="match status" value="1"/>
</dbReference>
<evidence type="ECO:0000256" key="11">
    <source>
        <dbReference type="HAMAP-Rule" id="MF_00983"/>
    </source>
</evidence>
<evidence type="ECO:0000256" key="7">
    <source>
        <dbReference type="ARBA" id="ARBA00022833"/>
    </source>
</evidence>
<comment type="similarity">
    <text evidence="11">Belongs to the helicase family. PriA subfamily.</text>
</comment>
<feature type="binding site" evidence="11">
    <location>
        <position position="532"/>
    </location>
    <ligand>
        <name>Zn(2+)</name>
        <dbReference type="ChEBI" id="CHEBI:29105"/>
        <label>1</label>
    </ligand>
</feature>
<keyword evidence="7 11" id="KW-0862">Zinc</keyword>
<evidence type="ECO:0000256" key="2">
    <source>
        <dbReference type="ARBA" id="ARBA00022705"/>
    </source>
</evidence>
<dbReference type="Pfam" id="PF00271">
    <property type="entry name" value="Helicase_C"/>
    <property type="match status" value="1"/>
</dbReference>
<keyword evidence="2 11" id="KW-0235">DNA replication</keyword>
<comment type="caution">
    <text evidence="13">The sequence shown here is derived from an EMBL/GenBank/DDBJ whole genome shotgun (WGS) entry which is preliminary data.</text>
</comment>
<feature type="domain" description="Helicase ATP-binding" evidence="12">
    <location>
        <begin position="302"/>
        <end position="469"/>
    </location>
</feature>
<feature type="binding site" evidence="11">
    <location>
        <position position="541"/>
    </location>
    <ligand>
        <name>Zn(2+)</name>
        <dbReference type="ChEBI" id="CHEBI:29105"/>
        <label>2</label>
    </ligand>
</feature>
<dbReference type="EMBL" id="JBHUHZ010000004">
    <property type="protein sequence ID" value="MFD2164368.1"/>
    <property type="molecule type" value="Genomic_DNA"/>
</dbReference>
<keyword evidence="8 11" id="KW-0067">ATP-binding</keyword>
<dbReference type="InterPro" id="IPR041222">
    <property type="entry name" value="PriA_3primeBD"/>
</dbReference>
<feature type="binding site" evidence="11">
    <location>
        <position position="544"/>
    </location>
    <ligand>
        <name>Zn(2+)</name>
        <dbReference type="ChEBI" id="CHEBI:29105"/>
        <label>2</label>
    </ligand>
</feature>
<keyword evidence="1 11" id="KW-0639">Primosome</keyword>
<reference evidence="14" key="1">
    <citation type="journal article" date="2019" name="Int. J. Syst. Evol. Microbiol.">
        <title>The Global Catalogue of Microorganisms (GCM) 10K type strain sequencing project: providing services to taxonomists for standard genome sequencing and annotation.</title>
        <authorList>
            <consortium name="The Broad Institute Genomics Platform"/>
            <consortium name="The Broad Institute Genome Sequencing Center for Infectious Disease"/>
            <person name="Wu L."/>
            <person name="Ma J."/>
        </authorList>
    </citation>
    <scope>NUCLEOTIDE SEQUENCE [LARGE SCALE GENOMIC DNA]</scope>
    <source>
        <strain evidence="14">KCTC 42217</strain>
    </source>
</reference>
<gene>
    <name evidence="11 13" type="primary">priA</name>
    <name evidence="13" type="ORF">ACFSJU_18320</name>
</gene>
<dbReference type="Pfam" id="PF00270">
    <property type="entry name" value="DEAD"/>
    <property type="match status" value="1"/>
</dbReference>
<keyword evidence="3 11" id="KW-0479">Metal-binding</keyword>
<feature type="binding site" evidence="11">
    <location>
        <position position="572"/>
    </location>
    <ligand>
        <name>Zn(2+)</name>
        <dbReference type="ChEBI" id="CHEBI:29105"/>
        <label>1</label>
    </ligand>
</feature>
<dbReference type="InterPro" id="IPR042115">
    <property type="entry name" value="PriA_3primeBD_sf"/>
</dbReference>
<organism evidence="13 14">
    <name type="scientific">Paradesertivirga mongoliensis</name>
    <dbReference type="NCBI Taxonomy" id="2100740"/>
    <lineage>
        <taxon>Bacteria</taxon>
        <taxon>Pseudomonadati</taxon>
        <taxon>Bacteroidota</taxon>
        <taxon>Sphingobacteriia</taxon>
        <taxon>Sphingobacteriales</taxon>
        <taxon>Sphingobacteriaceae</taxon>
        <taxon>Paradesertivirga</taxon>
    </lineage>
</organism>
<dbReference type="Proteomes" id="UP001597387">
    <property type="component" value="Unassembled WGS sequence"/>
</dbReference>
<evidence type="ECO:0000256" key="9">
    <source>
        <dbReference type="ARBA" id="ARBA00023125"/>
    </source>
</evidence>
<dbReference type="Pfam" id="PF18319">
    <property type="entry name" value="Zn_ribbon_PriA"/>
    <property type="match status" value="1"/>
</dbReference>
<feature type="binding site" evidence="11">
    <location>
        <position position="559"/>
    </location>
    <ligand>
        <name>Zn(2+)</name>
        <dbReference type="ChEBI" id="CHEBI:29105"/>
        <label>2</label>
    </ligand>
</feature>
<protein>
    <recommendedName>
        <fullName evidence="11">Replication restart protein PriA</fullName>
    </recommendedName>
    <alternativeName>
        <fullName evidence="11">ATP-dependent DNA helicase PriA</fullName>
        <ecNumber evidence="11">5.6.2.4</ecNumber>
    </alternativeName>
    <alternativeName>
        <fullName evidence="11">DNA 3'-5' helicase PriA</fullName>
    </alternativeName>
</protein>
<sequence>MLEFNEGAGGRQTFFVEVILPLSIPKTYTYRVPHTLNESLAIGKRVIVQFGKSRIYTAIILKITEEPPLLYEAKYIIEVLDDEAIVNARQLQVWQWIAEYYMCYIGEVMQAALPAALKLASETRIILLQEAGYDKSLLNDKEFLIIEALELQPELKISDIANLLGQKTVFPLLKGLFEKGVIHISEEISDRYKPRKKAYILLNPLYLEAENRKALFQVLERAPKQLDALLAYIKLSKDGREVLKSVLLEESGCGASALKTLLDKEIFVQEDKVVSRLTTGEQEADNTYELSDPQKKAFTEIEKQFASRDVVLLHGITSSGKTQLYIKLIEEAVLKGRQVLYLLPEIALTAQMIERLRRYFGSKIGIYHSRFSDNERAEVWNKVLKNEYDIVLGARSSVFLPFSNLGLIIVDEEHEASYKQFDPAPRYHARDTAIYLARVHKAKVLLGSATPSLESYYNVQTDKYGLAELVERFGASKLPQIEVVSITDETNKKTIQSNFTSVLLAEIKLALENKEQVILFQNRRGYTPILLCRTCGYLPKCINCDVSLTYHKSSGKLHCHYCGYKQETIARCPACGSTHIEQKGFGTEKIEEDLQFIIPEARIARMDLDTTRSKNSFQKLIADFEDAKIDVLVGTQMVAKGLDFGNVTVIGIISADSMLNYPDFRAYERSFQMLSQVAGRAGRRDKIGKVIIQTYNPSHRVIEQVIKNDFEGLFNREVAERKTFLYPPLYRLIRLDIKHKDPMLLSDIAYRLSIDLKSTLGKRVLGPEEPMVSRIRNYYIKTIYIKVERNGISIAKVKNFLADVLSAMETNKLNKGAFVQVDVDPY</sequence>
<dbReference type="PROSITE" id="PS51192">
    <property type="entry name" value="HELICASE_ATP_BIND_1"/>
    <property type="match status" value="1"/>
</dbReference>
<keyword evidence="4 11" id="KW-0547">Nucleotide-binding</keyword>
<keyword evidence="5 11" id="KW-0378">Hydrolase</keyword>
<dbReference type="InterPro" id="IPR014001">
    <property type="entry name" value="Helicase_ATP-bd"/>
</dbReference>
<evidence type="ECO:0000256" key="5">
    <source>
        <dbReference type="ARBA" id="ARBA00022801"/>
    </source>
</evidence>
<dbReference type="PANTHER" id="PTHR30580">
    <property type="entry name" value="PRIMOSOMAL PROTEIN N"/>
    <property type="match status" value="1"/>
</dbReference>
<dbReference type="PANTHER" id="PTHR30580:SF0">
    <property type="entry name" value="PRIMOSOMAL PROTEIN N"/>
    <property type="match status" value="1"/>
</dbReference>
<keyword evidence="10 11" id="KW-0413">Isomerase</keyword>
<dbReference type="Pfam" id="PF17764">
    <property type="entry name" value="PriA_3primeBD"/>
    <property type="match status" value="1"/>
</dbReference>
<dbReference type="Gene3D" id="3.40.50.300">
    <property type="entry name" value="P-loop containing nucleotide triphosphate hydrolases"/>
    <property type="match status" value="2"/>
</dbReference>
<evidence type="ECO:0000259" key="12">
    <source>
        <dbReference type="PROSITE" id="PS51192"/>
    </source>
</evidence>
<evidence type="ECO:0000313" key="14">
    <source>
        <dbReference type="Proteomes" id="UP001597387"/>
    </source>
</evidence>
<accession>A0ABW4ZQG2</accession>
<dbReference type="EC" id="5.6.2.4" evidence="11"/>
<keyword evidence="6 11" id="KW-0347">Helicase</keyword>
<keyword evidence="14" id="KW-1185">Reference proteome</keyword>
<evidence type="ECO:0000256" key="1">
    <source>
        <dbReference type="ARBA" id="ARBA00022515"/>
    </source>
</evidence>
<dbReference type="InterPro" id="IPR040498">
    <property type="entry name" value="PriA_CRR"/>
</dbReference>
<dbReference type="Pfam" id="PF18074">
    <property type="entry name" value="PriA_C"/>
    <property type="match status" value="1"/>
</dbReference>
<evidence type="ECO:0000256" key="3">
    <source>
        <dbReference type="ARBA" id="ARBA00022723"/>
    </source>
</evidence>
<evidence type="ECO:0000256" key="10">
    <source>
        <dbReference type="ARBA" id="ARBA00023235"/>
    </source>
</evidence>
<dbReference type="InterPro" id="IPR011545">
    <property type="entry name" value="DEAD/DEAH_box_helicase_dom"/>
</dbReference>
<evidence type="ECO:0000256" key="6">
    <source>
        <dbReference type="ARBA" id="ARBA00022806"/>
    </source>
</evidence>
<comment type="cofactor">
    <cofactor evidence="11">
        <name>Zn(2+)</name>
        <dbReference type="ChEBI" id="CHEBI:29105"/>
    </cofactor>
    <text evidence="11">Binds 2 zinc ions per subunit.</text>
</comment>
<dbReference type="SMART" id="SM00490">
    <property type="entry name" value="HELICc"/>
    <property type="match status" value="1"/>
</dbReference>
<evidence type="ECO:0000256" key="8">
    <source>
        <dbReference type="ARBA" id="ARBA00022840"/>
    </source>
</evidence>
<evidence type="ECO:0000313" key="13">
    <source>
        <dbReference type="EMBL" id="MFD2164368.1"/>
    </source>
</evidence>
<dbReference type="InterPro" id="IPR001650">
    <property type="entry name" value="Helicase_C-like"/>
</dbReference>
<keyword evidence="9 11" id="KW-0238">DNA-binding</keyword>
<dbReference type="InterPro" id="IPR041236">
    <property type="entry name" value="PriA_C"/>
</dbReference>
<comment type="subunit">
    <text evidence="11">Component of the replication restart primosome.</text>
</comment>
<dbReference type="InterPro" id="IPR027417">
    <property type="entry name" value="P-loop_NTPase"/>
</dbReference>
<feature type="binding site" evidence="11">
    <location>
        <position position="575"/>
    </location>
    <ligand>
        <name>Zn(2+)</name>
        <dbReference type="ChEBI" id="CHEBI:29105"/>
        <label>1</label>
    </ligand>
</feature>